<name>A0A699U0L0_TANCI</name>
<accession>A0A699U0L0</accession>
<comment type="caution">
    <text evidence="2">The sequence shown here is derived from an EMBL/GenBank/DDBJ whole genome shotgun (WGS) entry which is preliminary data.</text>
</comment>
<gene>
    <name evidence="2" type="ORF">Tci_887572</name>
</gene>
<sequence length="125" mass="13542">GKKRDLKYFRVFGSLCYPTNDYDDVGKLKAKADIGRSRSELVKGSIPPSIVPTKKQVVLIYPANDQAAPAPEIANESPSTRIISEGAPAVTVDPVSSPSSYSDSSDSEFVTLFDHLDSNLFVSYV</sequence>
<reference evidence="2" key="1">
    <citation type="journal article" date="2019" name="Sci. Rep.">
        <title>Draft genome of Tanacetum cinerariifolium, the natural source of mosquito coil.</title>
        <authorList>
            <person name="Yamashiro T."/>
            <person name="Shiraishi A."/>
            <person name="Satake H."/>
            <person name="Nakayama K."/>
        </authorList>
    </citation>
    <scope>NUCLEOTIDE SEQUENCE</scope>
</reference>
<feature type="region of interest" description="Disordered" evidence="1">
    <location>
        <begin position="86"/>
        <end position="106"/>
    </location>
</feature>
<evidence type="ECO:0000313" key="2">
    <source>
        <dbReference type="EMBL" id="GFD15603.1"/>
    </source>
</evidence>
<proteinExistence type="predicted"/>
<feature type="non-terminal residue" evidence="2">
    <location>
        <position position="1"/>
    </location>
</feature>
<feature type="compositionally biased region" description="Low complexity" evidence="1">
    <location>
        <begin position="88"/>
        <end position="104"/>
    </location>
</feature>
<protein>
    <submittedName>
        <fullName evidence="2">Integrase, catalytic region, zinc finger, CCHC-type, peptidase aspartic, catalytic</fullName>
    </submittedName>
</protein>
<evidence type="ECO:0000256" key="1">
    <source>
        <dbReference type="SAM" id="MobiDB-lite"/>
    </source>
</evidence>
<feature type="non-terminal residue" evidence="2">
    <location>
        <position position="125"/>
    </location>
</feature>
<dbReference type="EMBL" id="BKCJ011287583">
    <property type="protein sequence ID" value="GFD15603.1"/>
    <property type="molecule type" value="Genomic_DNA"/>
</dbReference>
<organism evidence="2">
    <name type="scientific">Tanacetum cinerariifolium</name>
    <name type="common">Dalmatian daisy</name>
    <name type="synonym">Chrysanthemum cinerariifolium</name>
    <dbReference type="NCBI Taxonomy" id="118510"/>
    <lineage>
        <taxon>Eukaryota</taxon>
        <taxon>Viridiplantae</taxon>
        <taxon>Streptophyta</taxon>
        <taxon>Embryophyta</taxon>
        <taxon>Tracheophyta</taxon>
        <taxon>Spermatophyta</taxon>
        <taxon>Magnoliopsida</taxon>
        <taxon>eudicotyledons</taxon>
        <taxon>Gunneridae</taxon>
        <taxon>Pentapetalae</taxon>
        <taxon>asterids</taxon>
        <taxon>campanulids</taxon>
        <taxon>Asterales</taxon>
        <taxon>Asteraceae</taxon>
        <taxon>Asteroideae</taxon>
        <taxon>Anthemideae</taxon>
        <taxon>Anthemidinae</taxon>
        <taxon>Tanacetum</taxon>
    </lineage>
</organism>
<dbReference type="AlphaFoldDB" id="A0A699U0L0"/>